<dbReference type="InterPro" id="IPR038717">
    <property type="entry name" value="Tc1-like_DDE_dom"/>
</dbReference>
<dbReference type="NCBIfam" id="NF033545">
    <property type="entry name" value="transpos_IS630"/>
    <property type="match status" value="1"/>
</dbReference>
<dbReference type="STRING" id="1641165.XM38_17815"/>
<dbReference type="InterPro" id="IPR036397">
    <property type="entry name" value="RNaseH_sf"/>
</dbReference>
<accession>A0A1Z3HTR7</accession>
<dbReference type="Proteomes" id="UP000191901">
    <property type="component" value="Chromosome"/>
</dbReference>
<dbReference type="Pfam" id="PF13358">
    <property type="entry name" value="DDE_3"/>
    <property type="match status" value="1"/>
</dbReference>
<evidence type="ECO:0000313" key="3">
    <source>
        <dbReference type="Proteomes" id="UP000191901"/>
    </source>
</evidence>
<dbReference type="KEGG" id="hhg:XM38_046820"/>
<dbReference type="AlphaFoldDB" id="A0A1Z3HTR7"/>
<dbReference type="Gene3D" id="3.30.420.10">
    <property type="entry name" value="Ribonuclease H-like superfamily/Ribonuclease H"/>
    <property type="match status" value="1"/>
</dbReference>
<dbReference type="EMBL" id="CP021983">
    <property type="protein sequence ID" value="ASC73710.1"/>
    <property type="molecule type" value="Genomic_DNA"/>
</dbReference>
<dbReference type="GO" id="GO:0003676">
    <property type="term" value="F:nucleic acid binding"/>
    <property type="evidence" value="ECO:0007669"/>
    <property type="project" value="InterPro"/>
</dbReference>
<proteinExistence type="predicted"/>
<reference evidence="2 3" key="1">
    <citation type="journal article" date="2016" name="Biochim. Biophys. Acta">
        <title>Characterization of red-shifted phycobilisomes isolated from the chlorophyll f-containing cyanobacterium Halomicronema hongdechloris.</title>
        <authorList>
            <person name="Li Y."/>
            <person name="Lin Y."/>
            <person name="Garvey C.J."/>
            <person name="Birch D."/>
            <person name="Corkery R.W."/>
            <person name="Loughlin P.C."/>
            <person name="Scheer H."/>
            <person name="Willows R.D."/>
            <person name="Chen M."/>
        </authorList>
    </citation>
    <scope>NUCLEOTIDE SEQUENCE [LARGE SCALE GENOMIC DNA]</scope>
    <source>
        <strain evidence="2 3">C2206</strain>
    </source>
</reference>
<name>A0A1Z3HTR7_9CYAN</name>
<organism evidence="2 3">
    <name type="scientific">Halomicronema hongdechloris C2206</name>
    <dbReference type="NCBI Taxonomy" id="1641165"/>
    <lineage>
        <taxon>Bacteria</taxon>
        <taxon>Bacillati</taxon>
        <taxon>Cyanobacteriota</taxon>
        <taxon>Cyanophyceae</taxon>
        <taxon>Nodosilineales</taxon>
        <taxon>Nodosilineaceae</taxon>
        <taxon>Halomicronema</taxon>
    </lineage>
</organism>
<evidence type="ECO:0000259" key="1">
    <source>
        <dbReference type="Pfam" id="PF13358"/>
    </source>
</evidence>
<feature type="domain" description="Tc1-like transposase DDE" evidence="1">
    <location>
        <begin position="19"/>
        <end position="155"/>
    </location>
</feature>
<dbReference type="InterPro" id="IPR047655">
    <property type="entry name" value="Transpos_IS630-like"/>
</dbReference>
<sequence>MLAFFAISVLGWSGSVRCFCQDESRVGLKTLTGRRITARGVKPVGKVRWTFQATYLYGVVEPATGEHFFYEFTHWNTDCFQRFLELVAQQYPDSILIIQLAQAGWHKAKRLQVPDNLLLMFQPAHAPECNPIEQVWQYLKKRLRWKRLKTLDELRHLIKEQLLALTSATVASITGRASILEALSVAGI</sequence>
<keyword evidence="3" id="KW-1185">Reference proteome</keyword>
<dbReference type="RefSeq" id="WP_080811389.1">
    <property type="nucleotide sequence ID" value="NZ_CP021983.2"/>
</dbReference>
<protein>
    <recommendedName>
        <fullName evidence="1">Tc1-like transposase DDE domain-containing protein</fullName>
    </recommendedName>
</protein>
<gene>
    <name evidence="2" type="ORF">XM38_046820</name>
</gene>
<evidence type="ECO:0000313" key="2">
    <source>
        <dbReference type="EMBL" id="ASC73710.1"/>
    </source>
</evidence>